<comment type="caution">
    <text evidence="2">The sequence shown here is derived from an EMBL/GenBank/DDBJ whole genome shotgun (WGS) entry which is preliminary data.</text>
</comment>
<reference evidence="2" key="1">
    <citation type="submission" date="2019-09" db="EMBL/GenBank/DDBJ databases">
        <title>Draft genome information of white flower Hibiscus syriacus.</title>
        <authorList>
            <person name="Kim Y.-M."/>
        </authorList>
    </citation>
    <scope>NUCLEOTIDE SEQUENCE [LARGE SCALE GENOMIC DNA]</scope>
    <source>
        <strain evidence="2">YM2019G1</strain>
    </source>
</reference>
<evidence type="ECO:0000256" key="1">
    <source>
        <dbReference type="ARBA" id="ARBA00022821"/>
    </source>
</evidence>
<dbReference type="GO" id="GO:0006952">
    <property type="term" value="P:defense response"/>
    <property type="evidence" value="ECO:0007669"/>
    <property type="project" value="UniProtKB-KW"/>
</dbReference>
<dbReference type="PANTHER" id="PTHR36766">
    <property type="entry name" value="PLANT BROAD-SPECTRUM MILDEW RESISTANCE PROTEIN RPW8"/>
    <property type="match status" value="1"/>
</dbReference>
<evidence type="ECO:0000313" key="2">
    <source>
        <dbReference type="EMBL" id="KAE8664717.1"/>
    </source>
</evidence>
<accession>A0A6A2Y3L9</accession>
<dbReference type="InterPro" id="IPR032675">
    <property type="entry name" value="LRR_dom_sf"/>
</dbReference>
<dbReference type="AlphaFoldDB" id="A0A6A2Y3L9"/>
<dbReference type="Gene3D" id="3.80.10.10">
    <property type="entry name" value="Ribonuclease Inhibitor"/>
    <property type="match status" value="1"/>
</dbReference>
<keyword evidence="1" id="KW-0611">Plant defense</keyword>
<dbReference type="Proteomes" id="UP000436088">
    <property type="component" value="Unassembled WGS sequence"/>
</dbReference>
<protein>
    <submittedName>
        <fullName evidence="2">Acyl carrier protein</fullName>
    </submittedName>
</protein>
<dbReference type="PANTHER" id="PTHR36766:SF45">
    <property type="entry name" value="NB-ARC DOMAIN-CONTAINING PROTEIN"/>
    <property type="match status" value="1"/>
</dbReference>
<name>A0A6A2Y3L9_HIBSY</name>
<dbReference type="EMBL" id="VEPZ02001641">
    <property type="protein sequence ID" value="KAE8664717.1"/>
    <property type="molecule type" value="Genomic_DNA"/>
</dbReference>
<sequence length="177" mass="20397">MRGIPLMQLPGNMESLIELRYLEITITDSHLKEIRPGCWTSLQHLGFYDCDNLECLFEGMQHLTSLRRLVLDGCTNLVSLPRSLKFLAKLEILCVSWCKNIDLEMEPEEEEDKNLQLSLKTFVVSDSDGFTDLPRLLLERSSTLQQIKISNCSNFVVPPPWLQHLIDQNSQLYTRVS</sequence>
<evidence type="ECO:0000313" key="3">
    <source>
        <dbReference type="Proteomes" id="UP000436088"/>
    </source>
</evidence>
<keyword evidence="3" id="KW-1185">Reference proteome</keyword>
<dbReference type="SUPFAM" id="SSF52047">
    <property type="entry name" value="RNI-like"/>
    <property type="match status" value="1"/>
</dbReference>
<gene>
    <name evidence="2" type="ORF">F3Y22_tig00112738pilonHSYRG00135</name>
</gene>
<proteinExistence type="predicted"/>
<organism evidence="2 3">
    <name type="scientific">Hibiscus syriacus</name>
    <name type="common">Rose of Sharon</name>
    <dbReference type="NCBI Taxonomy" id="106335"/>
    <lineage>
        <taxon>Eukaryota</taxon>
        <taxon>Viridiplantae</taxon>
        <taxon>Streptophyta</taxon>
        <taxon>Embryophyta</taxon>
        <taxon>Tracheophyta</taxon>
        <taxon>Spermatophyta</taxon>
        <taxon>Magnoliopsida</taxon>
        <taxon>eudicotyledons</taxon>
        <taxon>Gunneridae</taxon>
        <taxon>Pentapetalae</taxon>
        <taxon>rosids</taxon>
        <taxon>malvids</taxon>
        <taxon>Malvales</taxon>
        <taxon>Malvaceae</taxon>
        <taxon>Malvoideae</taxon>
        <taxon>Hibiscus</taxon>
    </lineage>
</organism>